<evidence type="ECO:0000259" key="2">
    <source>
        <dbReference type="PROSITE" id="PS50181"/>
    </source>
</evidence>
<dbReference type="Gene3D" id="1.20.1280.50">
    <property type="match status" value="1"/>
</dbReference>
<dbReference type="SUPFAM" id="SSF81383">
    <property type="entry name" value="F-box domain"/>
    <property type="match status" value="1"/>
</dbReference>
<dbReference type="SMART" id="SM00256">
    <property type="entry name" value="FBOX"/>
    <property type="match status" value="1"/>
</dbReference>
<reference evidence="3 4" key="1">
    <citation type="submission" date="2020-08" db="EMBL/GenBank/DDBJ databases">
        <authorList>
            <person name="Hejnol A."/>
        </authorList>
    </citation>
    <scope>NUCLEOTIDE SEQUENCE [LARGE SCALE GENOMIC DNA]</scope>
</reference>
<sequence length="325" mass="37684">MTAMAKNRLKSSWTPLNNTETNNKLFDERRHLVNIWFDKWSDVQRKIILDELVLKCKPKQLEYLDEIVGKSKPVKKMDFTAALPRVLSIYIFSFLDPRSLCRCSQVSWHWKNITELDQIWMPKCIKLGWMLPFTPDPYEIGVWKRQYIENIITLKCMTPIKPKSSRTPRTPISQSKPNTAREARSSSASRPPWKGSDPVPKDIWRNNYLDNKDEVGIVKKLRETGKYFNQESISKRVNTGKHVQIPRSKSVTTGDINKYTGERPSWAVTNGNGTYALDLNTSRPAPVQRQPKARPKSGKRTNRDPPVDPLFTDRPWNLINDDDEC</sequence>
<keyword evidence="4" id="KW-1185">Reference proteome</keyword>
<dbReference type="Pfam" id="PF12937">
    <property type="entry name" value="F-box-like"/>
    <property type="match status" value="1"/>
</dbReference>
<dbReference type="InterPro" id="IPR036047">
    <property type="entry name" value="F-box-like_dom_sf"/>
</dbReference>
<evidence type="ECO:0000313" key="4">
    <source>
        <dbReference type="Proteomes" id="UP000549394"/>
    </source>
</evidence>
<dbReference type="PROSITE" id="PS50181">
    <property type="entry name" value="FBOX"/>
    <property type="match status" value="1"/>
</dbReference>
<dbReference type="CDD" id="cd22172">
    <property type="entry name" value="F-box_FBXO16"/>
    <property type="match status" value="1"/>
</dbReference>
<dbReference type="PANTHER" id="PTHR46857:SF2">
    <property type="entry name" value="F-BOX ONLY PROTEIN 16"/>
    <property type="match status" value="1"/>
</dbReference>
<feature type="compositionally biased region" description="Polar residues" evidence="1">
    <location>
        <begin position="165"/>
        <end position="178"/>
    </location>
</feature>
<proteinExistence type="predicted"/>
<feature type="region of interest" description="Disordered" evidence="1">
    <location>
        <begin position="278"/>
        <end position="325"/>
    </location>
</feature>
<dbReference type="EMBL" id="CAJFCJ010000008">
    <property type="protein sequence ID" value="CAD5118275.1"/>
    <property type="molecule type" value="Genomic_DNA"/>
</dbReference>
<dbReference type="InterPro" id="IPR052805">
    <property type="entry name" value="GEF_Ubiquitin-Prot_Reg"/>
</dbReference>
<feature type="compositionally biased region" description="Basic residues" evidence="1">
    <location>
        <begin position="291"/>
        <end position="300"/>
    </location>
</feature>
<feature type="domain" description="F-box" evidence="2">
    <location>
        <begin position="77"/>
        <end position="123"/>
    </location>
</feature>
<feature type="region of interest" description="Disordered" evidence="1">
    <location>
        <begin position="162"/>
        <end position="205"/>
    </location>
</feature>
<dbReference type="AlphaFoldDB" id="A0A7I8VPN2"/>
<evidence type="ECO:0000313" key="3">
    <source>
        <dbReference type="EMBL" id="CAD5118275.1"/>
    </source>
</evidence>
<dbReference type="OrthoDB" id="10257471at2759"/>
<dbReference type="InterPro" id="IPR001810">
    <property type="entry name" value="F-box_dom"/>
</dbReference>
<dbReference type="Proteomes" id="UP000549394">
    <property type="component" value="Unassembled WGS sequence"/>
</dbReference>
<evidence type="ECO:0000256" key="1">
    <source>
        <dbReference type="SAM" id="MobiDB-lite"/>
    </source>
</evidence>
<accession>A0A7I8VPN2</accession>
<comment type="caution">
    <text evidence="3">The sequence shown here is derived from an EMBL/GenBank/DDBJ whole genome shotgun (WGS) entry which is preliminary data.</text>
</comment>
<organism evidence="3 4">
    <name type="scientific">Dimorphilus gyrociliatus</name>
    <dbReference type="NCBI Taxonomy" id="2664684"/>
    <lineage>
        <taxon>Eukaryota</taxon>
        <taxon>Metazoa</taxon>
        <taxon>Spiralia</taxon>
        <taxon>Lophotrochozoa</taxon>
        <taxon>Annelida</taxon>
        <taxon>Polychaeta</taxon>
        <taxon>Polychaeta incertae sedis</taxon>
        <taxon>Dinophilidae</taxon>
        <taxon>Dimorphilus</taxon>
    </lineage>
</organism>
<name>A0A7I8VPN2_9ANNE</name>
<protein>
    <submittedName>
        <fullName evidence="3">DgyrCDS6991</fullName>
    </submittedName>
</protein>
<dbReference type="PANTHER" id="PTHR46857">
    <property type="entry name" value="EPITHELIAL CELL-TRANSFORMING SEQUENCE 2 ONCOGENE-LIKE"/>
    <property type="match status" value="1"/>
</dbReference>
<gene>
    <name evidence="3" type="ORF">DGYR_LOCUS6677</name>
</gene>